<dbReference type="KEGG" id="fcy:FRACYDRAFT_251321"/>
<gene>
    <name evidence="1" type="ORF">FRACYDRAFT_251321</name>
</gene>
<reference evidence="1 2" key="1">
    <citation type="submission" date="2016-09" db="EMBL/GenBank/DDBJ databases">
        <title>Extensive genetic diversity and differential bi-allelic expression allows diatom success in the polar Southern Ocean.</title>
        <authorList>
            <consortium name="DOE Joint Genome Institute"/>
            <person name="Mock T."/>
            <person name="Otillar R.P."/>
            <person name="Strauss J."/>
            <person name="Dupont C."/>
            <person name="Frickenhaus S."/>
            <person name="Maumus F."/>
            <person name="Mcmullan M."/>
            <person name="Sanges R."/>
            <person name="Schmutz J."/>
            <person name="Toseland A."/>
            <person name="Valas R."/>
            <person name="Veluchamy A."/>
            <person name="Ward B.J."/>
            <person name="Allen A."/>
            <person name="Barry K."/>
            <person name="Falciatore A."/>
            <person name="Ferrante M."/>
            <person name="Fortunato A.E."/>
            <person name="Gloeckner G."/>
            <person name="Gruber A."/>
            <person name="Hipkin R."/>
            <person name="Janech M."/>
            <person name="Kroth P."/>
            <person name="Leese F."/>
            <person name="Lindquist E."/>
            <person name="Lyon B.R."/>
            <person name="Martin J."/>
            <person name="Mayer C."/>
            <person name="Parker M."/>
            <person name="Quesneville H."/>
            <person name="Raymond J."/>
            <person name="Uhlig C."/>
            <person name="Valentin K.U."/>
            <person name="Worden A.Z."/>
            <person name="Armbrust E.V."/>
            <person name="Bowler C."/>
            <person name="Green B."/>
            <person name="Moulton V."/>
            <person name="Van Oosterhout C."/>
            <person name="Grigoriev I."/>
        </authorList>
    </citation>
    <scope>NUCLEOTIDE SEQUENCE [LARGE SCALE GENOMIC DNA]</scope>
    <source>
        <strain evidence="1 2">CCMP1102</strain>
    </source>
</reference>
<evidence type="ECO:0000313" key="2">
    <source>
        <dbReference type="Proteomes" id="UP000095751"/>
    </source>
</evidence>
<dbReference type="SUPFAM" id="SSF52047">
    <property type="entry name" value="RNI-like"/>
    <property type="match status" value="1"/>
</dbReference>
<name>A0A1E7EMT6_9STRA</name>
<sequence>MANNPQPPAAELVVLHHPYMELNHPRKIPTIQQIQRMEESVLLKLIDRSNWRSYPSGPQQCYEKSQTNTIINPAGDGDGDGRSIISRRITHLKITDNSFYRRLQEILAFRNAAAANRNNANNRNNRNHDHHEQLQLPPRILGPRPTWIMTKDIAIMDQLQVIELYCCTGRLPQSMNHLNCLVRLQLDGCRGIDLSLLGLGLGGNTNNNRLQNLMELKITDCEDLTPIKFRNLSNLKRISLMRWDKANANTIGLGKRWIDELSLASVVPTTTTTTFQFRLSLQCLTFTGSRLTNKDLYNIFKMGSDGKFPNLHTLIINDNPEINSFKDVLQLPPPPSSYNYVPPVPTTMATNLKTIKLSGTSIKVNNEELDSVIKFLEKPNPTVVIMKVFSYDSLLPIDQREKINKIEYLLSMNSIDAFSMTGRPETIPLSVFPLAISKAFRKSYRTCNQDSDIRDEDNFKYEIRHDIVYHLLRNGPIFATGQTERYKRKRAYYPRVVKKQIKY</sequence>
<keyword evidence="2" id="KW-1185">Reference proteome</keyword>
<dbReference type="Proteomes" id="UP000095751">
    <property type="component" value="Unassembled WGS sequence"/>
</dbReference>
<dbReference type="AlphaFoldDB" id="A0A1E7EMT6"/>
<dbReference type="InParanoid" id="A0A1E7EMT6"/>
<evidence type="ECO:0008006" key="3">
    <source>
        <dbReference type="Google" id="ProtNLM"/>
    </source>
</evidence>
<proteinExistence type="predicted"/>
<dbReference type="OrthoDB" id="55709at2759"/>
<dbReference type="EMBL" id="KV784387">
    <property type="protein sequence ID" value="OEU07248.1"/>
    <property type="molecule type" value="Genomic_DNA"/>
</dbReference>
<protein>
    <recommendedName>
        <fullName evidence="3">RNI-like protein</fullName>
    </recommendedName>
</protein>
<accession>A0A1E7EMT6</accession>
<dbReference type="Gene3D" id="3.80.10.10">
    <property type="entry name" value="Ribonuclease Inhibitor"/>
    <property type="match status" value="1"/>
</dbReference>
<evidence type="ECO:0000313" key="1">
    <source>
        <dbReference type="EMBL" id="OEU07248.1"/>
    </source>
</evidence>
<dbReference type="InterPro" id="IPR032675">
    <property type="entry name" value="LRR_dom_sf"/>
</dbReference>
<organism evidence="1 2">
    <name type="scientific">Fragilariopsis cylindrus CCMP1102</name>
    <dbReference type="NCBI Taxonomy" id="635003"/>
    <lineage>
        <taxon>Eukaryota</taxon>
        <taxon>Sar</taxon>
        <taxon>Stramenopiles</taxon>
        <taxon>Ochrophyta</taxon>
        <taxon>Bacillariophyta</taxon>
        <taxon>Bacillariophyceae</taxon>
        <taxon>Bacillariophycidae</taxon>
        <taxon>Bacillariales</taxon>
        <taxon>Bacillariaceae</taxon>
        <taxon>Fragilariopsis</taxon>
    </lineage>
</organism>